<name>A0AAV0P4M7_9ROSI</name>
<evidence type="ECO:0000313" key="3">
    <source>
        <dbReference type="Proteomes" id="UP001154282"/>
    </source>
</evidence>
<keyword evidence="1" id="KW-1133">Transmembrane helix</keyword>
<dbReference type="Proteomes" id="UP001154282">
    <property type="component" value="Unassembled WGS sequence"/>
</dbReference>
<keyword evidence="1" id="KW-0472">Membrane</keyword>
<keyword evidence="1" id="KW-0812">Transmembrane</keyword>
<dbReference type="EMBL" id="CAMGYJ010000008">
    <property type="protein sequence ID" value="CAI0465323.1"/>
    <property type="molecule type" value="Genomic_DNA"/>
</dbReference>
<dbReference type="AlphaFoldDB" id="A0AAV0P4M7"/>
<organism evidence="2 3">
    <name type="scientific">Linum tenue</name>
    <dbReference type="NCBI Taxonomy" id="586396"/>
    <lineage>
        <taxon>Eukaryota</taxon>
        <taxon>Viridiplantae</taxon>
        <taxon>Streptophyta</taxon>
        <taxon>Embryophyta</taxon>
        <taxon>Tracheophyta</taxon>
        <taxon>Spermatophyta</taxon>
        <taxon>Magnoliopsida</taxon>
        <taxon>eudicotyledons</taxon>
        <taxon>Gunneridae</taxon>
        <taxon>Pentapetalae</taxon>
        <taxon>rosids</taxon>
        <taxon>fabids</taxon>
        <taxon>Malpighiales</taxon>
        <taxon>Linaceae</taxon>
        <taxon>Linum</taxon>
    </lineage>
</organism>
<feature type="transmembrane region" description="Helical" evidence="1">
    <location>
        <begin position="20"/>
        <end position="42"/>
    </location>
</feature>
<proteinExistence type="predicted"/>
<evidence type="ECO:0000313" key="2">
    <source>
        <dbReference type="EMBL" id="CAI0465323.1"/>
    </source>
</evidence>
<sequence>MTTSPLSSRQITLLMAETSSTTSLLAGSAMANWPLISLLTLWDSRLTHQHI</sequence>
<comment type="caution">
    <text evidence="2">The sequence shown here is derived from an EMBL/GenBank/DDBJ whole genome shotgun (WGS) entry which is preliminary data.</text>
</comment>
<keyword evidence="3" id="KW-1185">Reference proteome</keyword>
<reference evidence="2" key="1">
    <citation type="submission" date="2022-08" db="EMBL/GenBank/DDBJ databases">
        <authorList>
            <person name="Gutierrez-Valencia J."/>
        </authorList>
    </citation>
    <scope>NUCLEOTIDE SEQUENCE</scope>
</reference>
<evidence type="ECO:0000256" key="1">
    <source>
        <dbReference type="SAM" id="Phobius"/>
    </source>
</evidence>
<protein>
    <submittedName>
        <fullName evidence="2">Uncharacterized protein</fullName>
    </submittedName>
</protein>
<gene>
    <name evidence="2" type="ORF">LITE_LOCUS36559</name>
</gene>
<accession>A0AAV0P4M7</accession>